<keyword evidence="1" id="KW-1133">Transmembrane helix</keyword>
<keyword evidence="1" id="KW-0812">Transmembrane</keyword>
<feature type="transmembrane region" description="Helical" evidence="1">
    <location>
        <begin position="18"/>
        <end position="39"/>
    </location>
</feature>
<evidence type="ECO:0000313" key="2">
    <source>
        <dbReference type="EMBL" id="MPC92320.1"/>
    </source>
</evidence>
<name>A0A5B7J6H8_PORTR</name>
<dbReference type="AlphaFoldDB" id="A0A5B7J6H8"/>
<keyword evidence="3" id="KW-1185">Reference proteome</keyword>
<proteinExistence type="predicted"/>
<comment type="caution">
    <text evidence="2">The sequence shown here is derived from an EMBL/GenBank/DDBJ whole genome shotgun (WGS) entry which is preliminary data.</text>
</comment>
<gene>
    <name evidence="2" type="ORF">E2C01_087403</name>
</gene>
<dbReference type="EMBL" id="VSRR010090814">
    <property type="protein sequence ID" value="MPC92320.1"/>
    <property type="molecule type" value="Genomic_DNA"/>
</dbReference>
<organism evidence="2 3">
    <name type="scientific">Portunus trituberculatus</name>
    <name type="common">Swimming crab</name>
    <name type="synonym">Neptunus trituberculatus</name>
    <dbReference type="NCBI Taxonomy" id="210409"/>
    <lineage>
        <taxon>Eukaryota</taxon>
        <taxon>Metazoa</taxon>
        <taxon>Ecdysozoa</taxon>
        <taxon>Arthropoda</taxon>
        <taxon>Crustacea</taxon>
        <taxon>Multicrustacea</taxon>
        <taxon>Malacostraca</taxon>
        <taxon>Eumalacostraca</taxon>
        <taxon>Eucarida</taxon>
        <taxon>Decapoda</taxon>
        <taxon>Pleocyemata</taxon>
        <taxon>Brachyura</taxon>
        <taxon>Eubrachyura</taxon>
        <taxon>Portunoidea</taxon>
        <taxon>Portunidae</taxon>
        <taxon>Portuninae</taxon>
        <taxon>Portunus</taxon>
    </lineage>
</organism>
<evidence type="ECO:0000256" key="1">
    <source>
        <dbReference type="SAM" id="Phobius"/>
    </source>
</evidence>
<evidence type="ECO:0000313" key="3">
    <source>
        <dbReference type="Proteomes" id="UP000324222"/>
    </source>
</evidence>
<protein>
    <submittedName>
        <fullName evidence="2">Uncharacterized protein</fullName>
    </submittedName>
</protein>
<reference evidence="2 3" key="1">
    <citation type="submission" date="2019-05" db="EMBL/GenBank/DDBJ databases">
        <title>Another draft genome of Portunus trituberculatus and its Hox gene families provides insights of decapod evolution.</title>
        <authorList>
            <person name="Jeong J.-H."/>
            <person name="Song I."/>
            <person name="Kim S."/>
            <person name="Choi T."/>
            <person name="Kim D."/>
            <person name="Ryu S."/>
            <person name="Kim W."/>
        </authorList>
    </citation>
    <scope>NUCLEOTIDE SEQUENCE [LARGE SCALE GENOMIC DNA]</scope>
    <source>
        <tissue evidence="2">Muscle</tissue>
    </source>
</reference>
<sequence length="127" mass="13597">MLTRYVLGIARGIAWSRIFYSSLIVSSSALIAPVVNSFFREKDGTAESADPKATPSATSHSVGAGGLVLLANRSDDSVESYERCDGNHPDLTKVTHVVDVHFPPVSLKPLKGLTKRHHGSAELIDLA</sequence>
<dbReference type="Proteomes" id="UP000324222">
    <property type="component" value="Unassembled WGS sequence"/>
</dbReference>
<accession>A0A5B7J6H8</accession>
<keyword evidence="1" id="KW-0472">Membrane</keyword>